<keyword evidence="2" id="KW-1185">Reference proteome</keyword>
<feature type="non-terminal residue" evidence="1">
    <location>
        <position position="1"/>
    </location>
</feature>
<dbReference type="EMBL" id="CAKXAJ010016653">
    <property type="protein sequence ID" value="CAH2216747.1"/>
    <property type="molecule type" value="Genomic_DNA"/>
</dbReference>
<evidence type="ECO:0000313" key="2">
    <source>
        <dbReference type="Proteomes" id="UP000838756"/>
    </source>
</evidence>
<proteinExistence type="predicted"/>
<name>A0A8S4QPW1_9NEOP</name>
<protein>
    <submittedName>
        <fullName evidence="1">Jg4299 protein</fullName>
    </submittedName>
</protein>
<reference evidence="1" key="1">
    <citation type="submission" date="2022-03" db="EMBL/GenBank/DDBJ databases">
        <authorList>
            <person name="Lindestad O."/>
        </authorList>
    </citation>
    <scope>NUCLEOTIDE SEQUENCE</scope>
</reference>
<comment type="caution">
    <text evidence="1">The sequence shown here is derived from an EMBL/GenBank/DDBJ whole genome shotgun (WGS) entry which is preliminary data.</text>
</comment>
<accession>A0A8S4QPW1</accession>
<dbReference type="AlphaFoldDB" id="A0A8S4QPW1"/>
<sequence>MFPGKGEGRGCSGARPDCTALRAKKSLLVHTPPGQDVREYRNSAASVAILFLQKKENAQQPSINKT</sequence>
<evidence type="ECO:0000313" key="1">
    <source>
        <dbReference type="EMBL" id="CAH2216747.1"/>
    </source>
</evidence>
<organism evidence="1 2">
    <name type="scientific">Pararge aegeria aegeria</name>
    <dbReference type="NCBI Taxonomy" id="348720"/>
    <lineage>
        <taxon>Eukaryota</taxon>
        <taxon>Metazoa</taxon>
        <taxon>Ecdysozoa</taxon>
        <taxon>Arthropoda</taxon>
        <taxon>Hexapoda</taxon>
        <taxon>Insecta</taxon>
        <taxon>Pterygota</taxon>
        <taxon>Neoptera</taxon>
        <taxon>Endopterygota</taxon>
        <taxon>Lepidoptera</taxon>
        <taxon>Glossata</taxon>
        <taxon>Ditrysia</taxon>
        <taxon>Papilionoidea</taxon>
        <taxon>Nymphalidae</taxon>
        <taxon>Satyrinae</taxon>
        <taxon>Satyrini</taxon>
        <taxon>Parargina</taxon>
        <taxon>Pararge</taxon>
    </lineage>
</organism>
<gene>
    <name evidence="1" type="primary">jg4299</name>
    <name evidence="1" type="ORF">PAEG_LOCUS4712</name>
</gene>
<dbReference type="Proteomes" id="UP000838756">
    <property type="component" value="Unassembled WGS sequence"/>
</dbReference>